<dbReference type="InterPro" id="IPR037682">
    <property type="entry name" value="TonB_C"/>
</dbReference>
<evidence type="ECO:0000256" key="4">
    <source>
        <dbReference type="ARBA" id="ARBA00022475"/>
    </source>
</evidence>
<protein>
    <submittedName>
        <fullName evidence="13">Putative TonB family protein</fullName>
    </submittedName>
</protein>
<organism evidence="13">
    <name type="scientific">Magnetococcus massalia (strain MO-1)</name>
    <dbReference type="NCBI Taxonomy" id="451514"/>
    <lineage>
        <taxon>Bacteria</taxon>
        <taxon>Pseudomonadati</taxon>
        <taxon>Pseudomonadota</taxon>
        <taxon>Magnetococcia</taxon>
        <taxon>Magnetococcales</taxon>
        <taxon>Magnetococcaceae</taxon>
        <taxon>Magnetococcus</taxon>
    </lineage>
</organism>
<gene>
    <name evidence="13" type="ORF">MAGMO_1197</name>
</gene>
<dbReference type="EMBL" id="LO017727">
    <property type="protein sequence ID" value="CRH05391.1"/>
    <property type="molecule type" value="Genomic_DNA"/>
</dbReference>
<comment type="similarity">
    <text evidence="2">Belongs to the TonB family.</text>
</comment>
<dbReference type="GO" id="GO:0031992">
    <property type="term" value="F:energy transducer activity"/>
    <property type="evidence" value="ECO:0007669"/>
    <property type="project" value="TreeGrafter"/>
</dbReference>
<dbReference type="AlphaFoldDB" id="A0A1S7LHI2"/>
<dbReference type="PANTHER" id="PTHR33446:SF2">
    <property type="entry name" value="PROTEIN TONB"/>
    <property type="match status" value="1"/>
</dbReference>
<evidence type="ECO:0000256" key="7">
    <source>
        <dbReference type="ARBA" id="ARBA00022927"/>
    </source>
</evidence>
<dbReference type="SUPFAM" id="SSF74653">
    <property type="entry name" value="TolA/TonB C-terminal domain"/>
    <property type="match status" value="1"/>
</dbReference>
<evidence type="ECO:0000256" key="1">
    <source>
        <dbReference type="ARBA" id="ARBA00004383"/>
    </source>
</evidence>
<evidence type="ECO:0000259" key="12">
    <source>
        <dbReference type="PROSITE" id="PS52015"/>
    </source>
</evidence>
<feature type="compositionally biased region" description="Low complexity" evidence="10">
    <location>
        <begin position="204"/>
        <end position="219"/>
    </location>
</feature>
<keyword evidence="8 11" id="KW-1133">Transmembrane helix</keyword>
<reference evidence="13" key="1">
    <citation type="submission" date="2015-04" db="EMBL/GenBank/DDBJ databases">
        <authorList>
            <person name="Syromyatnikov M.Y."/>
            <person name="Popov V.N."/>
        </authorList>
    </citation>
    <scope>NUCLEOTIDE SEQUENCE</scope>
    <source>
        <strain evidence="13">MO-1</strain>
    </source>
</reference>
<dbReference type="Gene3D" id="3.30.1150.10">
    <property type="match status" value="1"/>
</dbReference>
<dbReference type="InterPro" id="IPR051045">
    <property type="entry name" value="TonB-dependent_transducer"/>
</dbReference>
<dbReference type="GO" id="GO:0015031">
    <property type="term" value="P:protein transport"/>
    <property type="evidence" value="ECO:0007669"/>
    <property type="project" value="UniProtKB-KW"/>
</dbReference>
<comment type="subcellular location">
    <subcellularLocation>
        <location evidence="1">Cell inner membrane</location>
        <topology evidence="1">Single-pass membrane protein</topology>
        <orientation evidence="1">Periplasmic side</orientation>
    </subcellularLocation>
</comment>
<dbReference type="NCBIfam" id="TIGR01352">
    <property type="entry name" value="tonB_Cterm"/>
    <property type="match status" value="1"/>
</dbReference>
<feature type="domain" description="TonB C-terminal" evidence="12">
    <location>
        <begin position="236"/>
        <end position="329"/>
    </location>
</feature>
<evidence type="ECO:0000313" key="13">
    <source>
        <dbReference type="EMBL" id="CRH05391.1"/>
    </source>
</evidence>
<name>A0A1S7LHI2_MAGMO</name>
<sequence length="329" mass="35221">MADWILESHPPVAHGREEQALWGGLLAALLLHGFMAAGLWYGLQRVVPATPLEVAPVVQLVAWPGEGGPQNLAPSSMESIKKNTPAASQPLKELSNPVSKVAAPEIIELKATTRDEQSTTPVLIEPPSQPVIAKAPSPPLKQLPERPITPRVMQAPSRATPEPKSMLRAEPEVTRIAKTEGSSEVKASAASHPEPVAKERPLMPAQSLSAAAAKSLSKPQEGRAVNPSLKKGRYTPPVGHVGYLRNPKPSYPMLARRRGLQGTVLLHVQVSDQGAPLDVTIKQGSGYGVLDRAALEAVVRWRFKPATRGGVAILSQVDVPIRFTLSSER</sequence>
<evidence type="ECO:0000256" key="3">
    <source>
        <dbReference type="ARBA" id="ARBA00022448"/>
    </source>
</evidence>
<keyword evidence="7" id="KW-0653">Protein transport</keyword>
<keyword evidence="3" id="KW-0813">Transport</keyword>
<evidence type="ECO:0000256" key="2">
    <source>
        <dbReference type="ARBA" id="ARBA00006555"/>
    </source>
</evidence>
<evidence type="ECO:0000256" key="5">
    <source>
        <dbReference type="ARBA" id="ARBA00022519"/>
    </source>
</evidence>
<evidence type="ECO:0000256" key="8">
    <source>
        <dbReference type="ARBA" id="ARBA00022989"/>
    </source>
</evidence>
<evidence type="ECO:0000256" key="9">
    <source>
        <dbReference type="ARBA" id="ARBA00023136"/>
    </source>
</evidence>
<proteinExistence type="inferred from homology"/>
<dbReference type="GO" id="GO:0055085">
    <property type="term" value="P:transmembrane transport"/>
    <property type="evidence" value="ECO:0007669"/>
    <property type="project" value="InterPro"/>
</dbReference>
<evidence type="ECO:0000256" key="11">
    <source>
        <dbReference type="SAM" id="Phobius"/>
    </source>
</evidence>
<dbReference type="Pfam" id="PF03544">
    <property type="entry name" value="TonB_C"/>
    <property type="match status" value="1"/>
</dbReference>
<keyword evidence="5" id="KW-0997">Cell inner membrane</keyword>
<keyword evidence="9 11" id="KW-0472">Membrane</keyword>
<feature type="region of interest" description="Disordered" evidence="10">
    <location>
        <begin position="117"/>
        <end position="146"/>
    </location>
</feature>
<evidence type="ECO:0000256" key="10">
    <source>
        <dbReference type="SAM" id="MobiDB-lite"/>
    </source>
</evidence>
<keyword evidence="6 11" id="KW-0812">Transmembrane</keyword>
<feature type="transmembrane region" description="Helical" evidence="11">
    <location>
        <begin position="20"/>
        <end position="43"/>
    </location>
</feature>
<dbReference type="PROSITE" id="PS52015">
    <property type="entry name" value="TONB_CTD"/>
    <property type="match status" value="1"/>
</dbReference>
<dbReference type="GO" id="GO:0098797">
    <property type="term" value="C:plasma membrane protein complex"/>
    <property type="evidence" value="ECO:0007669"/>
    <property type="project" value="TreeGrafter"/>
</dbReference>
<keyword evidence="4" id="KW-1003">Cell membrane</keyword>
<evidence type="ECO:0000256" key="6">
    <source>
        <dbReference type="ARBA" id="ARBA00022692"/>
    </source>
</evidence>
<feature type="region of interest" description="Disordered" evidence="10">
    <location>
        <begin position="178"/>
        <end position="242"/>
    </location>
</feature>
<accession>A0A1S7LHI2</accession>
<dbReference type="InterPro" id="IPR006260">
    <property type="entry name" value="TonB/TolA_C"/>
</dbReference>
<dbReference type="PANTHER" id="PTHR33446">
    <property type="entry name" value="PROTEIN TONB-RELATED"/>
    <property type="match status" value="1"/>
</dbReference>